<dbReference type="InterPro" id="IPR001123">
    <property type="entry name" value="LeuE-type"/>
</dbReference>
<dbReference type="OrthoDB" id="9804822at2"/>
<evidence type="ECO:0000256" key="5">
    <source>
        <dbReference type="ARBA" id="ARBA00023136"/>
    </source>
</evidence>
<keyword evidence="2" id="KW-1003">Cell membrane</keyword>
<dbReference type="GO" id="GO:0015171">
    <property type="term" value="F:amino acid transmembrane transporter activity"/>
    <property type="evidence" value="ECO:0007669"/>
    <property type="project" value="TreeGrafter"/>
</dbReference>
<evidence type="ECO:0000256" key="1">
    <source>
        <dbReference type="ARBA" id="ARBA00004651"/>
    </source>
</evidence>
<evidence type="ECO:0000256" key="2">
    <source>
        <dbReference type="ARBA" id="ARBA00022475"/>
    </source>
</evidence>
<dbReference type="PIRSF" id="PIRSF006324">
    <property type="entry name" value="LeuE"/>
    <property type="match status" value="1"/>
</dbReference>
<gene>
    <name evidence="7" type="ORF">SAMN05660686_02833</name>
</gene>
<protein>
    <submittedName>
        <fullName evidence="7">Threonine/homoserine/homoserine lactone efflux protein</fullName>
    </submittedName>
</protein>
<evidence type="ECO:0000256" key="6">
    <source>
        <dbReference type="SAM" id="Phobius"/>
    </source>
</evidence>
<accession>A0A8G2BIT6</accession>
<proteinExistence type="predicted"/>
<evidence type="ECO:0000313" key="7">
    <source>
        <dbReference type="EMBL" id="SDF94286.1"/>
    </source>
</evidence>
<feature type="transmembrane region" description="Helical" evidence="6">
    <location>
        <begin position="70"/>
        <end position="88"/>
    </location>
</feature>
<comment type="caution">
    <text evidence="7">The sequence shown here is derived from an EMBL/GenBank/DDBJ whole genome shotgun (WGS) entry which is preliminary data.</text>
</comment>
<reference evidence="7 8" key="1">
    <citation type="submission" date="2016-10" db="EMBL/GenBank/DDBJ databases">
        <authorList>
            <person name="Varghese N."/>
            <person name="Submissions S."/>
        </authorList>
    </citation>
    <scope>NUCLEOTIDE SEQUENCE [LARGE SCALE GENOMIC DNA]</scope>
    <source>
        <strain evidence="7 8">DSM 18839</strain>
    </source>
</reference>
<dbReference type="PANTHER" id="PTHR30086">
    <property type="entry name" value="ARGININE EXPORTER PROTEIN ARGO"/>
    <property type="match status" value="1"/>
</dbReference>
<dbReference type="EMBL" id="FNBW01000008">
    <property type="protein sequence ID" value="SDF94286.1"/>
    <property type="molecule type" value="Genomic_DNA"/>
</dbReference>
<keyword evidence="8" id="KW-1185">Reference proteome</keyword>
<dbReference type="GO" id="GO:0005886">
    <property type="term" value="C:plasma membrane"/>
    <property type="evidence" value="ECO:0007669"/>
    <property type="project" value="UniProtKB-SubCell"/>
</dbReference>
<evidence type="ECO:0000313" key="8">
    <source>
        <dbReference type="Proteomes" id="UP000198615"/>
    </source>
</evidence>
<keyword evidence="5 6" id="KW-0472">Membrane</keyword>
<keyword evidence="4 6" id="KW-1133">Transmembrane helix</keyword>
<feature type="transmembrane region" description="Helical" evidence="6">
    <location>
        <begin position="122"/>
        <end position="144"/>
    </location>
</feature>
<sequence>MPIDLWLAFVTASLAILLLPGPTTMLLVGYALGDGRRAAFGAVGGVLAGDLAALAVSAVGLGAILASSALVFTVMKFAGAAYLIWLGIRMWRAPVDPQAVDAAEAEAVAANRTKSRRRALHGFIVTALNPKLIAFFIAFLPQFMTPHAPVLPQLLVLAPTFLGVSVLTNSLYVLAAGAARDRLRSPRALTAINRIGAGCLIGAGVLTAAVRRA</sequence>
<evidence type="ECO:0000256" key="4">
    <source>
        <dbReference type="ARBA" id="ARBA00022989"/>
    </source>
</evidence>
<keyword evidence="3 6" id="KW-0812">Transmembrane</keyword>
<feature type="transmembrane region" description="Helical" evidence="6">
    <location>
        <begin position="156"/>
        <end position="179"/>
    </location>
</feature>
<name>A0A8G2BIT6_9PROT</name>
<feature type="transmembrane region" description="Helical" evidence="6">
    <location>
        <begin position="6"/>
        <end position="32"/>
    </location>
</feature>
<comment type="subcellular location">
    <subcellularLocation>
        <location evidence="1">Cell membrane</location>
        <topology evidence="1">Multi-pass membrane protein</topology>
    </subcellularLocation>
</comment>
<dbReference type="Pfam" id="PF01810">
    <property type="entry name" value="LysE"/>
    <property type="match status" value="1"/>
</dbReference>
<evidence type="ECO:0000256" key="3">
    <source>
        <dbReference type="ARBA" id="ARBA00022692"/>
    </source>
</evidence>
<dbReference type="AlphaFoldDB" id="A0A8G2BIT6"/>
<feature type="transmembrane region" description="Helical" evidence="6">
    <location>
        <begin position="39"/>
        <end position="64"/>
    </location>
</feature>
<dbReference type="Proteomes" id="UP000198615">
    <property type="component" value="Unassembled WGS sequence"/>
</dbReference>
<dbReference type="PANTHER" id="PTHR30086:SF20">
    <property type="entry name" value="ARGININE EXPORTER PROTEIN ARGO-RELATED"/>
    <property type="match status" value="1"/>
</dbReference>
<organism evidence="7 8">
    <name type="scientific">Thalassobaculum litoreum DSM 18839</name>
    <dbReference type="NCBI Taxonomy" id="1123362"/>
    <lineage>
        <taxon>Bacteria</taxon>
        <taxon>Pseudomonadati</taxon>
        <taxon>Pseudomonadota</taxon>
        <taxon>Alphaproteobacteria</taxon>
        <taxon>Rhodospirillales</taxon>
        <taxon>Thalassobaculaceae</taxon>
        <taxon>Thalassobaculum</taxon>
    </lineage>
</organism>
<feature type="transmembrane region" description="Helical" evidence="6">
    <location>
        <begin position="191"/>
        <end position="210"/>
    </location>
</feature>
<dbReference type="RefSeq" id="WP_028793562.1">
    <property type="nucleotide sequence ID" value="NZ_FNBW01000008.1"/>
</dbReference>